<accession>A0A1I2UYQ2</accession>
<feature type="transmembrane region" description="Helical" evidence="1">
    <location>
        <begin position="39"/>
        <end position="58"/>
    </location>
</feature>
<protein>
    <recommendedName>
        <fullName evidence="4">DUF4199 domain-containing protein</fullName>
    </recommendedName>
</protein>
<dbReference type="OrthoDB" id="5766000at2"/>
<keyword evidence="1" id="KW-0812">Transmembrane</keyword>
<reference evidence="3" key="1">
    <citation type="submission" date="2016-10" db="EMBL/GenBank/DDBJ databases">
        <authorList>
            <person name="Varghese N."/>
            <person name="Submissions S."/>
        </authorList>
    </citation>
    <scope>NUCLEOTIDE SEQUENCE [LARGE SCALE GENOMIC DNA]</scope>
    <source>
        <strain evidence="3">DSM 19315</strain>
    </source>
</reference>
<keyword evidence="1" id="KW-1133">Transmembrane helix</keyword>
<dbReference type="Proteomes" id="UP000199642">
    <property type="component" value="Unassembled WGS sequence"/>
</dbReference>
<dbReference type="InterPro" id="IPR025250">
    <property type="entry name" value="DUF4199"/>
</dbReference>
<sequence>MKNLKTEIKWAILFSLVMIAWMVLEKSLGWHDEKIADHAKLTSFFAIPAIAVYVFALMDKKKNDLGGFMSYKQGLATGLWITLFVAILSPLVQFIISQWITPDYFANVIAYSVSTGELTQEKAESYFNLKSYIIQSLIGAVLMGVITSLIVAFFVRSKSILKPS</sequence>
<name>A0A1I2UYQ2_9BACT</name>
<dbReference type="RefSeq" id="WP_092792009.1">
    <property type="nucleotide sequence ID" value="NZ_FOPC01000008.1"/>
</dbReference>
<dbReference type="STRING" id="435880.SAMN04487988_108111"/>
<keyword evidence="3" id="KW-1185">Reference proteome</keyword>
<feature type="transmembrane region" description="Helical" evidence="1">
    <location>
        <begin position="7"/>
        <end position="24"/>
    </location>
</feature>
<feature type="transmembrane region" description="Helical" evidence="1">
    <location>
        <begin position="132"/>
        <end position="155"/>
    </location>
</feature>
<dbReference type="EMBL" id="FOPC01000008">
    <property type="protein sequence ID" value="SFG80116.1"/>
    <property type="molecule type" value="Genomic_DNA"/>
</dbReference>
<dbReference type="Pfam" id="PF13858">
    <property type="entry name" value="DUF4199"/>
    <property type="match status" value="1"/>
</dbReference>
<evidence type="ECO:0008006" key="4">
    <source>
        <dbReference type="Google" id="ProtNLM"/>
    </source>
</evidence>
<keyword evidence="1" id="KW-0472">Membrane</keyword>
<gene>
    <name evidence="2" type="ORF">SAMN04487988_108111</name>
</gene>
<evidence type="ECO:0000256" key="1">
    <source>
        <dbReference type="SAM" id="Phobius"/>
    </source>
</evidence>
<dbReference type="AlphaFoldDB" id="A0A1I2UYQ2"/>
<organism evidence="2 3">
    <name type="scientific">Algoriphagus hitonicola</name>
    <dbReference type="NCBI Taxonomy" id="435880"/>
    <lineage>
        <taxon>Bacteria</taxon>
        <taxon>Pseudomonadati</taxon>
        <taxon>Bacteroidota</taxon>
        <taxon>Cytophagia</taxon>
        <taxon>Cytophagales</taxon>
        <taxon>Cyclobacteriaceae</taxon>
        <taxon>Algoriphagus</taxon>
    </lineage>
</organism>
<feature type="transmembrane region" description="Helical" evidence="1">
    <location>
        <begin position="79"/>
        <end position="100"/>
    </location>
</feature>
<proteinExistence type="predicted"/>
<evidence type="ECO:0000313" key="2">
    <source>
        <dbReference type="EMBL" id="SFG80116.1"/>
    </source>
</evidence>
<evidence type="ECO:0000313" key="3">
    <source>
        <dbReference type="Proteomes" id="UP000199642"/>
    </source>
</evidence>